<feature type="transmembrane region" description="Helical" evidence="8">
    <location>
        <begin position="148"/>
        <end position="170"/>
    </location>
</feature>
<evidence type="ECO:0000256" key="6">
    <source>
        <dbReference type="ARBA" id="ARBA00023136"/>
    </source>
</evidence>
<dbReference type="Pfam" id="PF00083">
    <property type="entry name" value="Sugar_tr"/>
    <property type="match status" value="1"/>
</dbReference>
<keyword evidence="2" id="KW-0813">Transport</keyword>
<dbReference type="CDD" id="cd17369">
    <property type="entry name" value="MFS_ShiA_like"/>
    <property type="match status" value="1"/>
</dbReference>
<evidence type="ECO:0000256" key="5">
    <source>
        <dbReference type="ARBA" id="ARBA00022989"/>
    </source>
</evidence>
<evidence type="ECO:0000256" key="7">
    <source>
        <dbReference type="SAM" id="MobiDB-lite"/>
    </source>
</evidence>
<reference evidence="11" key="1">
    <citation type="journal article" date="2019" name="Int. J. Syst. Evol. Microbiol.">
        <title>The Global Catalogue of Microorganisms (GCM) 10K type strain sequencing project: providing services to taxonomists for standard genome sequencing and annotation.</title>
        <authorList>
            <consortium name="The Broad Institute Genomics Platform"/>
            <consortium name="The Broad Institute Genome Sequencing Center for Infectious Disease"/>
            <person name="Wu L."/>
            <person name="Ma J."/>
        </authorList>
    </citation>
    <scope>NUCLEOTIDE SEQUENCE [LARGE SCALE GENOMIC DNA]</scope>
    <source>
        <strain evidence="11">JCM 16923</strain>
    </source>
</reference>
<protein>
    <submittedName>
        <fullName evidence="10">MHS family MFS transporter</fullName>
    </submittedName>
</protein>
<comment type="subcellular location">
    <subcellularLocation>
        <location evidence="1">Cell membrane</location>
        <topology evidence="1">Multi-pass membrane protein</topology>
    </subcellularLocation>
</comment>
<dbReference type="InterPro" id="IPR005828">
    <property type="entry name" value="MFS_sugar_transport-like"/>
</dbReference>
<keyword evidence="6 8" id="KW-0472">Membrane</keyword>
<dbReference type="Proteomes" id="UP001418444">
    <property type="component" value="Unassembled WGS sequence"/>
</dbReference>
<keyword evidence="3" id="KW-1003">Cell membrane</keyword>
<dbReference type="InterPro" id="IPR005829">
    <property type="entry name" value="Sugar_transporter_CS"/>
</dbReference>
<feature type="transmembrane region" description="Helical" evidence="8">
    <location>
        <begin position="331"/>
        <end position="353"/>
    </location>
</feature>
<sequence>MCHQTLVILGGTHIHQVRDEDPNVTTAPPAIPPTSPPDEPAAKQTSMRRVAAASSIGTTIEFYDFFIYGTAAALVFPTVFFPDVDEVTGTIASFATFAVAFFARPVGAILFGHFGDVIGRKRTLVWTLLIMGVATVLIGLLPGYESGAFGMFDGGIGIWAPILLVILRFLQGFAVGGEWAGATLLTAEYAPPGKRGMYAMFPQLGPAFAFFLSSLTFLIASVTVGTASDAFINYGWRIPFILSMVLVLVGLWVRLAVAETPVFREAQAKRAAAPVASTAKLPFLDAVKYQWKEILIAGGALASLFSLFYMGTAFLTSYATNADHMGLSRNFVLTSGMIAAIFFGLSTAVSAVYSDRIGRRRVIMVSVIAAVPWVLVLFPILETGGELAFLVGLIGTLLIFGIAYGPAGALLPELFQSRYRYTGAGMGYNLGGILGGAIPPLIAAPLIAGPGSIWVGVMLAVLSSVSVLCTYLIVETKDKVMKDEAPVDALIAEEMP</sequence>
<feature type="transmembrane region" description="Helical" evidence="8">
    <location>
        <begin position="387"/>
        <end position="407"/>
    </location>
</feature>
<dbReference type="PANTHER" id="PTHR43045:SF2">
    <property type="entry name" value="INNER MEMBRANE METABOLITE TRANSPORT PROTEIN YHJE"/>
    <property type="match status" value="1"/>
</dbReference>
<dbReference type="InterPro" id="IPR036259">
    <property type="entry name" value="MFS_trans_sf"/>
</dbReference>
<feature type="transmembrane region" description="Helical" evidence="8">
    <location>
        <begin position="123"/>
        <end position="142"/>
    </location>
</feature>
<dbReference type="PROSITE" id="PS00217">
    <property type="entry name" value="SUGAR_TRANSPORT_2"/>
    <property type="match status" value="1"/>
</dbReference>
<feature type="transmembrane region" description="Helical" evidence="8">
    <location>
        <begin position="453"/>
        <end position="474"/>
    </location>
</feature>
<evidence type="ECO:0000256" key="2">
    <source>
        <dbReference type="ARBA" id="ARBA00022448"/>
    </source>
</evidence>
<keyword evidence="11" id="KW-1185">Reference proteome</keyword>
<organism evidence="10 11">
    <name type="scientific">Gordonia caeni</name>
    <dbReference type="NCBI Taxonomy" id="1007097"/>
    <lineage>
        <taxon>Bacteria</taxon>
        <taxon>Bacillati</taxon>
        <taxon>Actinomycetota</taxon>
        <taxon>Actinomycetes</taxon>
        <taxon>Mycobacteriales</taxon>
        <taxon>Gordoniaceae</taxon>
        <taxon>Gordonia</taxon>
    </lineage>
</organism>
<feature type="transmembrane region" description="Helical" evidence="8">
    <location>
        <begin position="362"/>
        <end position="381"/>
    </location>
</feature>
<feature type="domain" description="Major facilitator superfamily (MFS) profile" evidence="9">
    <location>
        <begin position="50"/>
        <end position="478"/>
    </location>
</feature>
<dbReference type="Gene3D" id="1.20.1250.20">
    <property type="entry name" value="MFS general substrate transporter like domains"/>
    <property type="match status" value="1"/>
</dbReference>
<evidence type="ECO:0000256" key="1">
    <source>
        <dbReference type="ARBA" id="ARBA00004651"/>
    </source>
</evidence>
<keyword evidence="4 8" id="KW-0812">Transmembrane</keyword>
<evidence type="ECO:0000256" key="3">
    <source>
        <dbReference type="ARBA" id="ARBA00022475"/>
    </source>
</evidence>
<evidence type="ECO:0000256" key="4">
    <source>
        <dbReference type="ARBA" id="ARBA00022692"/>
    </source>
</evidence>
<feature type="transmembrane region" description="Helical" evidence="8">
    <location>
        <begin position="204"/>
        <end position="224"/>
    </location>
</feature>
<evidence type="ECO:0000313" key="10">
    <source>
        <dbReference type="EMBL" id="GAA3964525.1"/>
    </source>
</evidence>
<proteinExistence type="predicted"/>
<dbReference type="PROSITE" id="PS50850">
    <property type="entry name" value="MFS"/>
    <property type="match status" value="1"/>
</dbReference>
<evidence type="ECO:0000259" key="9">
    <source>
        <dbReference type="PROSITE" id="PS50850"/>
    </source>
</evidence>
<dbReference type="PANTHER" id="PTHR43045">
    <property type="entry name" value="SHIKIMATE TRANSPORTER"/>
    <property type="match status" value="1"/>
</dbReference>
<feature type="transmembrane region" description="Helical" evidence="8">
    <location>
        <begin position="62"/>
        <end position="81"/>
    </location>
</feature>
<gene>
    <name evidence="10" type="ORF">GCM10022231_26420</name>
</gene>
<feature type="transmembrane region" description="Helical" evidence="8">
    <location>
        <begin position="294"/>
        <end position="319"/>
    </location>
</feature>
<dbReference type="EMBL" id="BAAAZW010000007">
    <property type="protein sequence ID" value="GAA3964525.1"/>
    <property type="molecule type" value="Genomic_DNA"/>
</dbReference>
<feature type="transmembrane region" description="Helical" evidence="8">
    <location>
        <begin position="87"/>
        <end position="111"/>
    </location>
</feature>
<name>A0ABP7PF24_9ACTN</name>
<evidence type="ECO:0000313" key="11">
    <source>
        <dbReference type="Proteomes" id="UP001418444"/>
    </source>
</evidence>
<keyword evidence="5 8" id="KW-1133">Transmembrane helix</keyword>
<dbReference type="SUPFAM" id="SSF103473">
    <property type="entry name" value="MFS general substrate transporter"/>
    <property type="match status" value="1"/>
</dbReference>
<feature type="transmembrane region" description="Helical" evidence="8">
    <location>
        <begin position="236"/>
        <end position="257"/>
    </location>
</feature>
<comment type="caution">
    <text evidence="10">The sequence shown here is derived from an EMBL/GenBank/DDBJ whole genome shotgun (WGS) entry which is preliminary data.</text>
</comment>
<feature type="transmembrane region" description="Helical" evidence="8">
    <location>
        <begin position="428"/>
        <end position="447"/>
    </location>
</feature>
<feature type="region of interest" description="Disordered" evidence="7">
    <location>
        <begin position="19"/>
        <end position="44"/>
    </location>
</feature>
<evidence type="ECO:0000256" key="8">
    <source>
        <dbReference type="SAM" id="Phobius"/>
    </source>
</evidence>
<dbReference type="PROSITE" id="PS00216">
    <property type="entry name" value="SUGAR_TRANSPORT_1"/>
    <property type="match status" value="1"/>
</dbReference>
<feature type="compositionally biased region" description="Pro residues" evidence="7">
    <location>
        <begin position="29"/>
        <end position="39"/>
    </location>
</feature>
<accession>A0ABP7PF24</accession>
<dbReference type="InterPro" id="IPR020846">
    <property type="entry name" value="MFS_dom"/>
</dbReference>